<dbReference type="GO" id="GO:0003677">
    <property type="term" value="F:DNA binding"/>
    <property type="evidence" value="ECO:0007669"/>
    <property type="project" value="InterPro"/>
</dbReference>
<reference evidence="6" key="1">
    <citation type="submission" date="2018-06" db="EMBL/GenBank/DDBJ databases">
        <authorList>
            <person name="Zhirakovskaya E."/>
        </authorList>
    </citation>
    <scope>NUCLEOTIDE SEQUENCE</scope>
</reference>
<dbReference type="GO" id="GO:0016887">
    <property type="term" value="F:ATP hydrolysis activity"/>
    <property type="evidence" value="ECO:0007669"/>
    <property type="project" value="InterPro"/>
</dbReference>
<dbReference type="PROSITE" id="PS50893">
    <property type="entry name" value="ABC_TRANSPORTER_2"/>
    <property type="match status" value="2"/>
</dbReference>
<accession>A0A3B0VES1</accession>
<dbReference type="Pfam" id="PF16326">
    <property type="entry name" value="ABC_tran_CTD"/>
    <property type="match status" value="1"/>
</dbReference>
<evidence type="ECO:0000256" key="2">
    <source>
        <dbReference type="ARBA" id="ARBA00022840"/>
    </source>
</evidence>
<feature type="domain" description="ABC transporter" evidence="5">
    <location>
        <begin position="5"/>
        <end position="229"/>
    </location>
</feature>
<feature type="domain" description="ABC transporter" evidence="5">
    <location>
        <begin position="298"/>
        <end position="521"/>
    </location>
</feature>
<protein>
    <submittedName>
        <fullName evidence="6">Bis-ABC ATPase Uup</fullName>
    </submittedName>
</protein>
<dbReference type="PROSITE" id="PS00211">
    <property type="entry name" value="ABC_TRANSPORTER_1"/>
    <property type="match status" value="2"/>
</dbReference>
<name>A0A3B0VES1_9ZZZZ</name>
<evidence type="ECO:0000313" key="6">
    <source>
        <dbReference type="EMBL" id="VAW39140.1"/>
    </source>
</evidence>
<dbReference type="InterPro" id="IPR032524">
    <property type="entry name" value="ABC_tran_C"/>
</dbReference>
<dbReference type="InterPro" id="IPR003439">
    <property type="entry name" value="ABC_transporter-like_ATP-bd"/>
</dbReference>
<dbReference type="PANTHER" id="PTHR42855:SF1">
    <property type="entry name" value="ABC TRANSPORTER DOMAIN-CONTAINING PROTEIN"/>
    <property type="match status" value="1"/>
</dbReference>
<gene>
    <name evidence="6" type="ORF">MNBD_DELTA04-331</name>
</gene>
<dbReference type="GO" id="GO:0005524">
    <property type="term" value="F:ATP binding"/>
    <property type="evidence" value="ECO:0007669"/>
    <property type="project" value="UniProtKB-KW"/>
</dbReference>
<dbReference type="Gene3D" id="1.10.287.380">
    <property type="entry name" value="Valyl-tRNA synthetase, C-terminal domain"/>
    <property type="match status" value="1"/>
</dbReference>
<feature type="coiled-coil region" evidence="3">
    <location>
        <begin position="551"/>
        <end position="608"/>
    </location>
</feature>
<organism evidence="6">
    <name type="scientific">hydrothermal vent metagenome</name>
    <dbReference type="NCBI Taxonomy" id="652676"/>
    <lineage>
        <taxon>unclassified sequences</taxon>
        <taxon>metagenomes</taxon>
        <taxon>ecological metagenomes</taxon>
    </lineage>
</organism>
<evidence type="ECO:0000256" key="3">
    <source>
        <dbReference type="SAM" id="Coils"/>
    </source>
</evidence>
<dbReference type="PANTHER" id="PTHR42855">
    <property type="entry name" value="ABC TRANSPORTER ATP-BINDING SUBUNIT"/>
    <property type="match status" value="1"/>
</dbReference>
<dbReference type="Gene3D" id="3.40.50.300">
    <property type="entry name" value="P-loop containing nucleotide triphosphate hydrolases"/>
    <property type="match status" value="2"/>
</dbReference>
<evidence type="ECO:0000259" key="5">
    <source>
        <dbReference type="PROSITE" id="PS50893"/>
    </source>
</evidence>
<dbReference type="InterPro" id="IPR051309">
    <property type="entry name" value="ABCF_ATPase"/>
</dbReference>
<sequence length="617" mass="69208">MPFMLNCQAVSKAIGAQPLFDSITFTISRGERLALIGANGSGKTTLLRILCGLDTPDGGKVALAGHVHLGYLAQSNRFAGEATVAEVIDENLNGLGLDDTQRYNRVHAMLSRAEFPDPECRVRTLSGGWRKRLAISRVLSRRPDILVMDEPTNHLDLEGILWLEKLLSSSLPESPSAFLLVSHDRLFLENMTNRTMEISPAYPAGFLRVDGNYSEFLEKKEAFLAGQQQRELRLSNRFRRETEWLRRGPKARSTKAKYRIDDACRLQEELKRVRTRNRAQGKVGIDFEATNRKTKKLLEGRGLAKAYGDRTLFAGLDLVLSPGSRLGLLGQNGCGKSTLMQILADVGRDNGLAPDAGSLRIAEGVGIESFAQDRSRLDLSATLRRALAPEGESVIYRDQPLHVVSWARKFLFKAEQLDTPVGNLSGGEQARIFIADLMRRPADILLLDEPTNDLDIASLQVLEDSLLEFPGAVVLVTHDRFLLDRVCDRILGFDGCGQVSYFADYEQCFAALNEQRKQQRRNSSRQKKAKKKNTMKTGRLSYLDQREYDGIEETILAAEAEQTELQRLTEAPDTATDPGRLQECWQKMEEVQRQIEHLYRRWEELEAKKNSSSGQGL</sequence>
<dbReference type="EMBL" id="UOEY01000068">
    <property type="protein sequence ID" value="VAW39140.1"/>
    <property type="molecule type" value="Genomic_DNA"/>
</dbReference>
<dbReference type="Pfam" id="PF00005">
    <property type="entry name" value="ABC_tran"/>
    <property type="match status" value="2"/>
</dbReference>
<dbReference type="InterPro" id="IPR003593">
    <property type="entry name" value="AAA+_ATPase"/>
</dbReference>
<keyword evidence="3" id="KW-0175">Coiled coil</keyword>
<evidence type="ECO:0000256" key="4">
    <source>
        <dbReference type="SAM" id="MobiDB-lite"/>
    </source>
</evidence>
<dbReference type="InterPro" id="IPR027417">
    <property type="entry name" value="P-loop_NTPase"/>
</dbReference>
<dbReference type="AlphaFoldDB" id="A0A3B0VES1"/>
<evidence type="ECO:0000256" key="1">
    <source>
        <dbReference type="ARBA" id="ARBA00022741"/>
    </source>
</evidence>
<dbReference type="InterPro" id="IPR017871">
    <property type="entry name" value="ABC_transporter-like_CS"/>
</dbReference>
<dbReference type="SUPFAM" id="SSF52540">
    <property type="entry name" value="P-loop containing nucleoside triphosphate hydrolases"/>
    <property type="match status" value="2"/>
</dbReference>
<keyword evidence="1" id="KW-0547">Nucleotide-binding</keyword>
<keyword evidence="2" id="KW-0067">ATP-binding</keyword>
<dbReference type="SMART" id="SM00382">
    <property type="entry name" value="AAA"/>
    <property type="match status" value="2"/>
</dbReference>
<feature type="region of interest" description="Disordered" evidence="4">
    <location>
        <begin position="516"/>
        <end position="536"/>
    </location>
</feature>
<proteinExistence type="predicted"/>
<feature type="compositionally biased region" description="Basic residues" evidence="4">
    <location>
        <begin position="518"/>
        <end position="534"/>
    </location>
</feature>
<dbReference type="CDD" id="cd03221">
    <property type="entry name" value="ABCF_EF-3"/>
    <property type="match status" value="2"/>
</dbReference>
<dbReference type="InterPro" id="IPR037118">
    <property type="entry name" value="Val-tRNA_synth_C_sf"/>
</dbReference>